<dbReference type="SUPFAM" id="SSF47203">
    <property type="entry name" value="Acyl-CoA dehydrogenase C-terminal domain-like"/>
    <property type="match status" value="1"/>
</dbReference>
<dbReference type="FunFam" id="1.20.140.10:FF:000012">
    <property type="entry name" value="Acyl-CoA dehydrogenase fadE12"/>
    <property type="match status" value="1"/>
</dbReference>
<evidence type="ECO:0000256" key="1">
    <source>
        <dbReference type="ARBA" id="ARBA00001974"/>
    </source>
</evidence>
<organism evidence="8 9">
    <name type="scientific">Chitinasiproducens palmae</name>
    <dbReference type="NCBI Taxonomy" id="1770053"/>
    <lineage>
        <taxon>Bacteria</taxon>
        <taxon>Pseudomonadati</taxon>
        <taxon>Pseudomonadota</taxon>
        <taxon>Betaproteobacteria</taxon>
        <taxon>Burkholderiales</taxon>
        <taxon>Burkholderiaceae</taxon>
        <taxon>Chitinasiproducens</taxon>
    </lineage>
</organism>
<proteinExistence type="inferred from homology"/>
<dbReference type="AlphaFoldDB" id="A0A1H2PMC4"/>
<dbReference type="SUPFAM" id="SSF56645">
    <property type="entry name" value="Acyl-CoA dehydrogenase NM domain-like"/>
    <property type="match status" value="1"/>
</dbReference>
<evidence type="ECO:0000256" key="4">
    <source>
        <dbReference type="ARBA" id="ARBA00022827"/>
    </source>
</evidence>
<dbReference type="GO" id="GO:0050660">
    <property type="term" value="F:flavin adenine dinucleotide binding"/>
    <property type="evidence" value="ECO:0007669"/>
    <property type="project" value="InterPro"/>
</dbReference>
<reference evidence="9" key="1">
    <citation type="submission" date="2016-09" db="EMBL/GenBank/DDBJ databases">
        <authorList>
            <person name="Varghese N."/>
            <person name="Submissions S."/>
        </authorList>
    </citation>
    <scope>NUCLEOTIDE SEQUENCE [LARGE SCALE GENOMIC DNA]</scope>
    <source>
        <strain evidence="9">JS23</strain>
    </source>
</reference>
<sequence length="387" mass="43150">MFDTNADPYQEIREAIRDLCQKFPATYFREIDEQRSYPEAFVKALTEAGWLAALIPQDYGGSGLGLTEASVIMEEINRSGGNSGACHGQMYNMGTLLRHGSDEQKRRYLPDIASGELRLQSMGVTEPTTGTDTTKIKTTAERRGDRYVINGQKVWISRIQHSDLMILLARTTPLADVKRKSEGMSIFIVDLREAIGNGMTVQPILNMVNHETNELFFDNLEIPAENLIGEQGQGFKYILDGLNAERTLIAAECIGDGYWFIDKVTQYAKERIVFGRPIGQNQGVQFPIARAFVNIEAANLMRLHACQRFDAGQPCGSQANMAKLLAADASWEAANACLQFHGGFGFAAEYDVERKFRETRLYQVAPISTNLILSYVAEHVLGLPRSF</sequence>
<dbReference type="Pfam" id="PF00441">
    <property type="entry name" value="Acyl-CoA_dh_1"/>
    <property type="match status" value="1"/>
</dbReference>
<evidence type="ECO:0000259" key="5">
    <source>
        <dbReference type="Pfam" id="PF00441"/>
    </source>
</evidence>
<evidence type="ECO:0000256" key="3">
    <source>
        <dbReference type="ARBA" id="ARBA00022630"/>
    </source>
</evidence>
<dbReference type="PANTHER" id="PTHR43884:SF12">
    <property type="entry name" value="ISOVALERYL-COA DEHYDROGENASE, MITOCHONDRIAL-RELATED"/>
    <property type="match status" value="1"/>
</dbReference>
<evidence type="ECO:0000259" key="6">
    <source>
        <dbReference type="Pfam" id="PF02770"/>
    </source>
</evidence>
<dbReference type="PIRSF" id="PIRSF016578">
    <property type="entry name" value="HsaA"/>
    <property type="match status" value="1"/>
</dbReference>
<accession>A0A1H2PMC4</accession>
<name>A0A1H2PMC4_9BURK</name>
<protein>
    <submittedName>
        <fullName evidence="8">Acyl-CoA dehydrogenase</fullName>
    </submittedName>
</protein>
<comment type="similarity">
    <text evidence="2">Belongs to the acyl-CoA dehydrogenase family.</text>
</comment>
<gene>
    <name evidence="8" type="ORF">SAMN05216551_102375</name>
</gene>
<dbReference type="Gene3D" id="1.20.140.10">
    <property type="entry name" value="Butyryl-CoA Dehydrogenase, subunit A, domain 3"/>
    <property type="match status" value="1"/>
</dbReference>
<dbReference type="InterPro" id="IPR046373">
    <property type="entry name" value="Acyl-CoA_Oxase/DH_mid-dom_sf"/>
</dbReference>
<evidence type="ECO:0000313" key="8">
    <source>
        <dbReference type="EMBL" id="SDV47217.1"/>
    </source>
</evidence>
<dbReference type="InterPro" id="IPR037069">
    <property type="entry name" value="AcylCoA_DH/ox_N_sf"/>
</dbReference>
<keyword evidence="4" id="KW-0274">FAD</keyword>
<evidence type="ECO:0000313" key="9">
    <source>
        <dbReference type="Proteomes" id="UP000243719"/>
    </source>
</evidence>
<evidence type="ECO:0000256" key="2">
    <source>
        <dbReference type="ARBA" id="ARBA00009347"/>
    </source>
</evidence>
<dbReference type="Gene3D" id="2.40.110.10">
    <property type="entry name" value="Butyryl-CoA Dehydrogenase, subunit A, domain 2"/>
    <property type="match status" value="1"/>
</dbReference>
<feature type="domain" description="Acyl-CoA dehydrogenase/oxidase C-terminal" evidence="5">
    <location>
        <begin position="232"/>
        <end position="365"/>
    </location>
</feature>
<comment type="cofactor">
    <cofactor evidence="1">
        <name>FAD</name>
        <dbReference type="ChEBI" id="CHEBI:57692"/>
    </cofactor>
</comment>
<feature type="domain" description="Acyl-CoA oxidase/dehydrogenase middle" evidence="6">
    <location>
        <begin position="121"/>
        <end position="219"/>
    </location>
</feature>
<dbReference type="GO" id="GO:0003995">
    <property type="term" value="F:acyl-CoA dehydrogenase activity"/>
    <property type="evidence" value="ECO:0007669"/>
    <property type="project" value="InterPro"/>
</dbReference>
<dbReference type="FunFam" id="2.40.110.10:FF:000014">
    <property type="entry name" value="Probable acyl-CoA dehydrogenase"/>
    <property type="match status" value="1"/>
</dbReference>
<dbReference type="Gene3D" id="1.10.540.10">
    <property type="entry name" value="Acyl-CoA dehydrogenase/oxidase, N-terminal domain"/>
    <property type="match status" value="1"/>
</dbReference>
<dbReference type="RefSeq" id="WP_091905546.1">
    <property type="nucleotide sequence ID" value="NZ_FNLO01000002.1"/>
</dbReference>
<dbReference type="InterPro" id="IPR009100">
    <property type="entry name" value="AcylCoA_DH/oxidase_NM_dom_sf"/>
</dbReference>
<dbReference type="STRING" id="1770053.SAMN05216551_102375"/>
<dbReference type="InterPro" id="IPR006089">
    <property type="entry name" value="Acyl-CoA_DH_CS"/>
</dbReference>
<dbReference type="EMBL" id="FNLO01000002">
    <property type="protein sequence ID" value="SDV47217.1"/>
    <property type="molecule type" value="Genomic_DNA"/>
</dbReference>
<dbReference type="InterPro" id="IPR036250">
    <property type="entry name" value="AcylCo_DH-like_C"/>
</dbReference>
<dbReference type="InterPro" id="IPR006091">
    <property type="entry name" value="Acyl-CoA_Oxase/DH_mid-dom"/>
</dbReference>
<dbReference type="Pfam" id="PF02771">
    <property type="entry name" value="Acyl-CoA_dh_N"/>
    <property type="match status" value="1"/>
</dbReference>
<dbReference type="Pfam" id="PF02770">
    <property type="entry name" value="Acyl-CoA_dh_M"/>
    <property type="match status" value="1"/>
</dbReference>
<dbReference type="Proteomes" id="UP000243719">
    <property type="component" value="Unassembled WGS sequence"/>
</dbReference>
<evidence type="ECO:0000259" key="7">
    <source>
        <dbReference type="Pfam" id="PF02771"/>
    </source>
</evidence>
<dbReference type="FunFam" id="1.10.540.10:FF:000013">
    <property type="entry name" value="Acyl-CoA dehydrogenase"/>
    <property type="match status" value="1"/>
</dbReference>
<dbReference type="PANTHER" id="PTHR43884">
    <property type="entry name" value="ACYL-COA DEHYDROGENASE"/>
    <property type="match status" value="1"/>
</dbReference>
<dbReference type="InterPro" id="IPR009075">
    <property type="entry name" value="AcylCo_DH/oxidase_C"/>
</dbReference>
<keyword evidence="9" id="KW-1185">Reference proteome</keyword>
<feature type="domain" description="Acyl-CoA dehydrogenase/oxidase N-terminal" evidence="7">
    <location>
        <begin position="10"/>
        <end position="116"/>
    </location>
</feature>
<dbReference type="InterPro" id="IPR013786">
    <property type="entry name" value="AcylCoA_DH/ox_N"/>
</dbReference>
<dbReference type="PROSITE" id="PS00073">
    <property type="entry name" value="ACYL_COA_DH_2"/>
    <property type="match status" value="1"/>
</dbReference>
<keyword evidence="3" id="KW-0285">Flavoprotein</keyword>
<dbReference type="OrthoDB" id="9769473at2"/>